<keyword evidence="8" id="KW-0472">Membrane</keyword>
<evidence type="ECO:0000256" key="8">
    <source>
        <dbReference type="SAM" id="Phobius"/>
    </source>
</evidence>
<keyword evidence="3" id="KW-0479">Metal-binding</keyword>
<dbReference type="GO" id="GO:0061630">
    <property type="term" value="F:ubiquitin protein ligase activity"/>
    <property type="evidence" value="ECO:0000318"/>
    <property type="project" value="GO_Central"/>
</dbReference>
<evidence type="ECO:0000256" key="6">
    <source>
        <dbReference type="ARBA" id="ARBA00024209"/>
    </source>
</evidence>
<dbReference type="PANTHER" id="PTHR14155">
    <property type="entry name" value="RING FINGER DOMAIN-CONTAINING"/>
    <property type="match status" value="1"/>
</dbReference>
<evidence type="ECO:0000256" key="7">
    <source>
        <dbReference type="PROSITE-ProRule" id="PRU00175"/>
    </source>
</evidence>
<dbReference type="Gene3D" id="3.30.40.10">
    <property type="entry name" value="Zinc/RING finger domain, C3HC4 (zinc finger)"/>
    <property type="match status" value="1"/>
</dbReference>
<name>A0A8I7BAQ0_HORVV</name>
<evidence type="ECO:0000313" key="10">
    <source>
        <dbReference type="EnsemblPlants" id="HORVU.MOREX.r3.3HG0303880.1.CDS1"/>
    </source>
</evidence>
<dbReference type="PROSITE" id="PS50089">
    <property type="entry name" value="ZF_RING_2"/>
    <property type="match status" value="1"/>
</dbReference>
<evidence type="ECO:0000256" key="2">
    <source>
        <dbReference type="ARBA" id="ARBA00012483"/>
    </source>
</evidence>
<organism evidence="10 11">
    <name type="scientific">Hordeum vulgare subsp. vulgare</name>
    <name type="common">Domesticated barley</name>
    <dbReference type="NCBI Taxonomy" id="112509"/>
    <lineage>
        <taxon>Eukaryota</taxon>
        <taxon>Viridiplantae</taxon>
        <taxon>Streptophyta</taxon>
        <taxon>Embryophyta</taxon>
        <taxon>Tracheophyta</taxon>
        <taxon>Spermatophyta</taxon>
        <taxon>Magnoliopsida</taxon>
        <taxon>Liliopsida</taxon>
        <taxon>Poales</taxon>
        <taxon>Poaceae</taxon>
        <taxon>BOP clade</taxon>
        <taxon>Pooideae</taxon>
        <taxon>Triticodae</taxon>
        <taxon>Triticeae</taxon>
        <taxon>Hordeinae</taxon>
        <taxon>Hordeum</taxon>
    </lineage>
</organism>
<dbReference type="GO" id="GO:0016020">
    <property type="term" value="C:membrane"/>
    <property type="evidence" value="ECO:0000318"/>
    <property type="project" value="GO_Central"/>
</dbReference>
<dbReference type="RefSeq" id="XP_044973066.1">
    <property type="nucleotide sequence ID" value="XM_045117131.1"/>
</dbReference>
<dbReference type="CDD" id="cd16461">
    <property type="entry name" value="RING-H2_EL5-like"/>
    <property type="match status" value="1"/>
</dbReference>
<dbReference type="EC" id="2.3.2.27" evidence="2"/>
<evidence type="ECO:0000256" key="5">
    <source>
        <dbReference type="ARBA" id="ARBA00022833"/>
    </source>
</evidence>
<feature type="domain" description="RING-type" evidence="9">
    <location>
        <begin position="122"/>
        <end position="164"/>
    </location>
</feature>
<evidence type="ECO:0000259" key="9">
    <source>
        <dbReference type="PROSITE" id="PS50089"/>
    </source>
</evidence>
<proteinExistence type="inferred from homology"/>
<evidence type="ECO:0000256" key="4">
    <source>
        <dbReference type="ARBA" id="ARBA00022771"/>
    </source>
</evidence>
<keyword evidence="8" id="KW-0812">Transmembrane</keyword>
<protein>
    <recommendedName>
        <fullName evidence="2">RING-type E3 ubiquitin transferase</fullName>
        <ecNumber evidence="2">2.3.2.27</ecNumber>
    </recommendedName>
</protein>
<dbReference type="FunFam" id="3.30.40.10:FF:000461">
    <property type="entry name" value="RING-H2 finger protein ATL66"/>
    <property type="match status" value="1"/>
</dbReference>
<reference evidence="10" key="2">
    <citation type="submission" date="2020-10" db="EMBL/GenBank/DDBJ databases">
        <authorList>
            <person name="Scholz U."/>
            <person name="Mascher M."/>
            <person name="Fiebig A."/>
        </authorList>
    </citation>
    <scope>NUCLEOTIDE SEQUENCE [LARGE SCALE GENOMIC DNA]</scope>
    <source>
        <strain evidence="10">cv. Morex</strain>
    </source>
</reference>
<evidence type="ECO:0000256" key="1">
    <source>
        <dbReference type="ARBA" id="ARBA00000900"/>
    </source>
</evidence>
<dbReference type="OrthoDB" id="8062037at2759"/>
<accession>A0A8I7BAQ0</accession>
<dbReference type="KEGG" id="hvg:123440567"/>
<reference evidence="10" key="3">
    <citation type="submission" date="2022-01" db="UniProtKB">
        <authorList>
            <consortium name="EnsemblPlants"/>
        </authorList>
    </citation>
    <scope>IDENTIFICATION</scope>
    <source>
        <strain evidence="10">subsp. vulgare</strain>
    </source>
</reference>
<reference evidence="11" key="1">
    <citation type="journal article" date="2012" name="Nature">
        <title>A physical, genetic and functional sequence assembly of the barley genome.</title>
        <authorList>
            <consortium name="The International Barley Genome Sequencing Consortium"/>
            <person name="Mayer K.F."/>
            <person name="Waugh R."/>
            <person name="Brown J.W."/>
            <person name="Schulman A."/>
            <person name="Langridge P."/>
            <person name="Platzer M."/>
            <person name="Fincher G.B."/>
            <person name="Muehlbauer G.J."/>
            <person name="Sato K."/>
            <person name="Close T.J."/>
            <person name="Wise R.P."/>
            <person name="Stein N."/>
        </authorList>
    </citation>
    <scope>NUCLEOTIDE SEQUENCE [LARGE SCALE GENOMIC DNA]</scope>
    <source>
        <strain evidence="11">cv. Morex</strain>
    </source>
</reference>
<dbReference type="SMART" id="SM00184">
    <property type="entry name" value="RING"/>
    <property type="match status" value="1"/>
</dbReference>
<comment type="similarity">
    <text evidence="6">Belongs to the RING-type zinc finger family. ATL subfamily.</text>
</comment>
<keyword evidence="5" id="KW-0862">Zinc</keyword>
<dbReference type="InterPro" id="IPR001841">
    <property type="entry name" value="Znf_RING"/>
</dbReference>
<feature type="transmembrane region" description="Helical" evidence="8">
    <location>
        <begin position="30"/>
        <end position="50"/>
    </location>
</feature>
<dbReference type="GO" id="GO:0006511">
    <property type="term" value="P:ubiquitin-dependent protein catabolic process"/>
    <property type="evidence" value="ECO:0000318"/>
    <property type="project" value="GO_Central"/>
</dbReference>
<dbReference type="Proteomes" id="UP000011116">
    <property type="component" value="Chromosome 3H"/>
</dbReference>
<dbReference type="AlphaFoldDB" id="A0A8I7BAQ0"/>
<dbReference type="SUPFAM" id="SSF57850">
    <property type="entry name" value="RING/U-box"/>
    <property type="match status" value="1"/>
</dbReference>
<keyword evidence="11" id="KW-1185">Reference proteome</keyword>
<comment type="catalytic activity">
    <reaction evidence="1">
        <text>S-ubiquitinyl-[E2 ubiquitin-conjugating enzyme]-L-cysteine + [acceptor protein]-L-lysine = [E2 ubiquitin-conjugating enzyme]-L-cysteine + N(6)-ubiquitinyl-[acceptor protein]-L-lysine.</text>
        <dbReference type="EC" id="2.3.2.27"/>
    </reaction>
</comment>
<sequence length="183" mass="19050">MAAQEASQALRWRYGDVDDGNFSVRGGRGVPLLATLFAILVFFVGVCIYLRWACRRYNPDPTLPSSFSYSSSSPSSSSVAAPGAPSSVAGLDAAAIAGLPVTMYRPSPSSASPGGEDDAAQCPICLGEFAEGESVKALPRCGHCFHPECVDAWLCSHPSCPVCRGSLLADTSTIKTVDASEAV</sequence>
<dbReference type="GO" id="GO:0008270">
    <property type="term" value="F:zinc ion binding"/>
    <property type="evidence" value="ECO:0007669"/>
    <property type="project" value="UniProtKB-KW"/>
</dbReference>
<dbReference type="GeneID" id="123440567"/>
<dbReference type="EnsemblPlants" id="HORVU.MOREX.r3.3HG0303880.1">
    <property type="protein sequence ID" value="HORVU.MOREX.r3.3HG0303880.1.CDS1"/>
    <property type="gene ID" value="HORVU.MOREX.r3.3HG0303880"/>
</dbReference>
<dbReference type="PANTHER" id="PTHR14155:SF627">
    <property type="entry name" value="OS06G0192800 PROTEIN"/>
    <property type="match status" value="1"/>
</dbReference>
<gene>
    <name evidence="10" type="primary">LOC123440567</name>
</gene>
<evidence type="ECO:0000313" key="11">
    <source>
        <dbReference type="Proteomes" id="UP000011116"/>
    </source>
</evidence>
<keyword evidence="4 7" id="KW-0863">Zinc-finger</keyword>
<keyword evidence="8" id="KW-1133">Transmembrane helix</keyword>
<dbReference type="SMR" id="A0A8I7BAQ0"/>
<dbReference type="InterPro" id="IPR053238">
    <property type="entry name" value="RING-H2_zinc_finger"/>
</dbReference>
<dbReference type="OMA" id="CHRYNDR"/>
<dbReference type="Pfam" id="PF13639">
    <property type="entry name" value="zf-RING_2"/>
    <property type="match status" value="1"/>
</dbReference>
<dbReference type="Gramene" id="HORVU.MOREX.r3.3HG0303880.1">
    <property type="protein sequence ID" value="HORVU.MOREX.r3.3HG0303880.1.CDS1"/>
    <property type="gene ID" value="HORVU.MOREX.r3.3HG0303880"/>
</dbReference>
<dbReference type="Gramene" id="HORVU.MOREX.r2.3HG0253610.1">
    <property type="protein sequence ID" value="HORVU.MOREX.r2.3HG0253610.1.CDS.1"/>
    <property type="gene ID" value="HORVU.MOREX.r2.3HG0253610"/>
</dbReference>
<evidence type="ECO:0000256" key="3">
    <source>
        <dbReference type="ARBA" id="ARBA00022723"/>
    </source>
</evidence>
<dbReference type="InterPro" id="IPR013083">
    <property type="entry name" value="Znf_RING/FYVE/PHD"/>
</dbReference>